<dbReference type="SUPFAM" id="SSF53756">
    <property type="entry name" value="UDP-Glycosyltransferase/glycogen phosphorylase"/>
    <property type="match status" value="1"/>
</dbReference>
<keyword evidence="6" id="KW-0472">Membrane</keyword>
<dbReference type="InterPro" id="IPR007554">
    <property type="entry name" value="Glycerophosphate_synth"/>
</dbReference>
<dbReference type="STRING" id="449659.IV66_GL001659"/>
<gene>
    <name evidence="7" type="ORF">IV66_GL001659</name>
</gene>
<evidence type="ECO:0000256" key="4">
    <source>
        <dbReference type="ARBA" id="ARBA00022679"/>
    </source>
</evidence>
<keyword evidence="3" id="KW-1003">Cell membrane</keyword>
<comment type="caution">
    <text evidence="7">The sequence shown here is derived from an EMBL/GenBank/DDBJ whole genome shotgun (WGS) entry which is preliminary data.</text>
</comment>
<evidence type="ECO:0000256" key="2">
    <source>
        <dbReference type="ARBA" id="ARBA00010488"/>
    </source>
</evidence>
<keyword evidence="8" id="KW-1185">Reference proteome</keyword>
<dbReference type="InterPro" id="IPR051612">
    <property type="entry name" value="Teichoic_Acid_Biosynth"/>
</dbReference>
<dbReference type="Proteomes" id="UP000051886">
    <property type="component" value="Unassembled WGS sequence"/>
</dbReference>
<keyword evidence="4 7" id="KW-0808">Transferase</keyword>
<dbReference type="PATRIC" id="fig|449659.4.peg.1692"/>
<keyword evidence="5" id="KW-0777">Teichoic acid biosynthesis</keyword>
<dbReference type="Gene3D" id="3.40.50.11820">
    <property type="match status" value="1"/>
</dbReference>
<dbReference type="GO" id="GO:0019350">
    <property type="term" value="P:teichoic acid biosynthetic process"/>
    <property type="evidence" value="ECO:0007669"/>
    <property type="project" value="UniProtKB-KW"/>
</dbReference>
<dbReference type="Pfam" id="PF04464">
    <property type="entry name" value="Glyphos_transf"/>
    <property type="match status" value="1"/>
</dbReference>
<comment type="similarity">
    <text evidence="2">Belongs to the CDP-glycerol glycerophosphotransferase family.</text>
</comment>
<evidence type="ECO:0000256" key="5">
    <source>
        <dbReference type="ARBA" id="ARBA00022944"/>
    </source>
</evidence>
<evidence type="ECO:0000256" key="1">
    <source>
        <dbReference type="ARBA" id="ARBA00004202"/>
    </source>
</evidence>
<evidence type="ECO:0000313" key="8">
    <source>
        <dbReference type="Proteomes" id="UP000051886"/>
    </source>
</evidence>
<dbReference type="PANTHER" id="PTHR37316">
    <property type="entry name" value="TEICHOIC ACID GLYCEROL-PHOSPHATE PRIMASE"/>
    <property type="match status" value="1"/>
</dbReference>
<dbReference type="InterPro" id="IPR043148">
    <property type="entry name" value="TagF_C"/>
</dbReference>
<sequence>MLLQAKYWLFNSKMAPYYYKKSSQVYLQTWHGTPLKRLGHDIADNGSTYYRSRQTYDQMVTSYDNDSRHWDYLVSPNAFSSEVFSSAFNFPKGKMLETGYPRVDCLVQNSQSKIAKLKEEFGIPADKKVILYAPTWRDNSFALSGYTFELQVDFHKWYSALGDDYVVIFKPHYLIASNYEVPDDLTDFVFLMGANADINDAYLMSDVLVTDYSSVFFDYAVLNRPIYFYMYDFDEYEGELRGFYLNVPDDLPNDIDRTEDELLAEIKHGDFDYERLAKFNQKFNLWNDGRSSAKIIEEVFDET</sequence>
<dbReference type="GO" id="GO:0005886">
    <property type="term" value="C:plasma membrane"/>
    <property type="evidence" value="ECO:0007669"/>
    <property type="project" value="UniProtKB-SubCell"/>
</dbReference>
<dbReference type="GO" id="GO:0047355">
    <property type="term" value="F:CDP-glycerol glycerophosphotransferase activity"/>
    <property type="evidence" value="ECO:0007669"/>
    <property type="project" value="InterPro"/>
</dbReference>
<evidence type="ECO:0000313" key="7">
    <source>
        <dbReference type="EMBL" id="KRN99171.1"/>
    </source>
</evidence>
<name>A0A0R2LBH5_9LACO</name>
<evidence type="ECO:0000256" key="3">
    <source>
        <dbReference type="ARBA" id="ARBA00022475"/>
    </source>
</evidence>
<dbReference type="EMBL" id="JQCN01000034">
    <property type="protein sequence ID" value="KRN99171.1"/>
    <property type="molecule type" value="Genomic_DNA"/>
</dbReference>
<evidence type="ECO:0000256" key="6">
    <source>
        <dbReference type="ARBA" id="ARBA00023136"/>
    </source>
</evidence>
<dbReference type="InterPro" id="IPR043149">
    <property type="entry name" value="TagF_N"/>
</dbReference>
<organism evidence="7 8">
    <name type="scientific">Ligilactobacillus pobuzihii</name>
    <dbReference type="NCBI Taxonomy" id="449659"/>
    <lineage>
        <taxon>Bacteria</taxon>
        <taxon>Bacillati</taxon>
        <taxon>Bacillota</taxon>
        <taxon>Bacilli</taxon>
        <taxon>Lactobacillales</taxon>
        <taxon>Lactobacillaceae</taxon>
        <taxon>Ligilactobacillus</taxon>
    </lineage>
</organism>
<dbReference type="Gene3D" id="3.40.50.12580">
    <property type="match status" value="1"/>
</dbReference>
<accession>A0A0R2LBH5</accession>
<dbReference type="PANTHER" id="PTHR37316:SF3">
    <property type="entry name" value="TEICHOIC ACID GLYCEROL-PHOSPHATE TRANSFERASE"/>
    <property type="match status" value="1"/>
</dbReference>
<protein>
    <submittedName>
        <fullName evidence="7">CDP-glycerol glycerophosphotransferase</fullName>
    </submittedName>
</protein>
<dbReference type="AlphaFoldDB" id="A0A0R2LBH5"/>
<comment type="subcellular location">
    <subcellularLocation>
        <location evidence="1">Cell membrane</location>
        <topology evidence="1">Peripheral membrane protein</topology>
    </subcellularLocation>
</comment>
<proteinExistence type="inferred from homology"/>
<reference evidence="7 8" key="1">
    <citation type="journal article" date="2015" name="Genome Announc.">
        <title>Expanding the biotechnology potential of lactobacilli through comparative genomics of 213 strains and associated genera.</title>
        <authorList>
            <person name="Sun Z."/>
            <person name="Harris H.M."/>
            <person name="McCann A."/>
            <person name="Guo C."/>
            <person name="Argimon S."/>
            <person name="Zhang W."/>
            <person name="Yang X."/>
            <person name="Jeffery I.B."/>
            <person name="Cooney J.C."/>
            <person name="Kagawa T.F."/>
            <person name="Liu W."/>
            <person name="Song Y."/>
            <person name="Salvetti E."/>
            <person name="Wrobel A."/>
            <person name="Rasinkangas P."/>
            <person name="Parkhill J."/>
            <person name="Rea M.C."/>
            <person name="O'Sullivan O."/>
            <person name="Ritari J."/>
            <person name="Douillard F.P."/>
            <person name="Paul Ross R."/>
            <person name="Yang R."/>
            <person name="Briner A.E."/>
            <person name="Felis G.E."/>
            <person name="de Vos W.M."/>
            <person name="Barrangou R."/>
            <person name="Klaenhammer T.R."/>
            <person name="Caufield P.W."/>
            <person name="Cui Y."/>
            <person name="Zhang H."/>
            <person name="O'Toole P.W."/>
        </authorList>
    </citation>
    <scope>NUCLEOTIDE SEQUENCE [LARGE SCALE GENOMIC DNA]</scope>
    <source>
        <strain evidence="7 8">NBRC 103219</strain>
    </source>
</reference>